<evidence type="ECO:0000313" key="3">
    <source>
        <dbReference type="Proteomes" id="UP001152320"/>
    </source>
</evidence>
<evidence type="ECO:0008006" key="4">
    <source>
        <dbReference type="Google" id="ProtNLM"/>
    </source>
</evidence>
<gene>
    <name evidence="2" type="ORF">HOLleu_29662</name>
</gene>
<feature type="signal peptide" evidence="1">
    <location>
        <begin position="1"/>
        <end position="22"/>
    </location>
</feature>
<accession>A0A9Q1BP26</accession>
<sequence length="132" mass="14837">MDKMVFILQVYIFFTFRSFVNGEQNASSFPCIECYGTVGEVTTCGEAIDINFQHKRVNCSGYCMKKIQYFIDQKIGVERNCSEECYEGCSMDLGTGTCIYCCQGKACNDSTAKWPNCLVLVITEIATILSIF</sequence>
<comment type="caution">
    <text evidence="2">The sequence shown here is derived from an EMBL/GenBank/DDBJ whole genome shotgun (WGS) entry which is preliminary data.</text>
</comment>
<name>A0A9Q1BP26_HOLLE</name>
<dbReference type="Proteomes" id="UP001152320">
    <property type="component" value="Chromosome 14"/>
</dbReference>
<evidence type="ECO:0000313" key="2">
    <source>
        <dbReference type="EMBL" id="KAJ8030084.1"/>
    </source>
</evidence>
<keyword evidence="3" id="KW-1185">Reference proteome</keyword>
<keyword evidence="1" id="KW-0732">Signal</keyword>
<dbReference type="OrthoDB" id="5834205at2759"/>
<protein>
    <recommendedName>
        <fullName evidence="4">Snake toxin/toxin-like domain-containing protein</fullName>
    </recommendedName>
</protein>
<organism evidence="2 3">
    <name type="scientific">Holothuria leucospilota</name>
    <name type="common">Black long sea cucumber</name>
    <name type="synonym">Mertensiothuria leucospilota</name>
    <dbReference type="NCBI Taxonomy" id="206669"/>
    <lineage>
        <taxon>Eukaryota</taxon>
        <taxon>Metazoa</taxon>
        <taxon>Echinodermata</taxon>
        <taxon>Eleutherozoa</taxon>
        <taxon>Echinozoa</taxon>
        <taxon>Holothuroidea</taxon>
        <taxon>Aspidochirotacea</taxon>
        <taxon>Aspidochirotida</taxon>
        <taxon>Holothuriidae</taxon>
        <taxon>Holothuria</taxon>
    </lineage>
</organism>
<dbReference type="AlphaFoldDB" id="A0A9Q1BP26"/>
<proteinExistence type="predicted"/>
<reference evidence="2" key="1">
    <citation type="submission" date="2021-10" db="EMBL/GenBank/DDBJ databases">
        <title>Tropical sea cucumber genome reveals ecological adaptation and Cuvierian tubules defense mechanism.</title>
        <authorList>
            <person name="Chen T."/>
        </authorList>
    </citation>
    <scope>NUCLEOTIDE SEQUENCE</scope>
    <source>
        <strain evidence="2">Nanhai2018</strain>
        <tissue evidence="2">Muscle</tissue>
    </source>
</reference>
<feature type="chain" id="PRO_5040181276" description="Snake toxin/toxin-like domain-containing protein" evidence="1">
    <location>
        <begin position="23"/>
        <end position="132"/>
    </location>
</feature>
<dbReference type="EMBL" id="JAIZAY010000014">
    <property type="protein sequence ID" value="KAJ8030084.1"/>
    <property type="molecule type" value="Genomic_DNA"/>
</dbReference>
<evidence type="ECO:0000256" key="1">
    <source>
        <dbReference type="SAM" id="SignalP"/>
    </source>
</evidence>